<dbReference type="EMBL" id="JBHUMM010000042">
    <property type="protein sequence ID" value="MFD2672519.1"/>
    <property type="molecule type" value="Genomic_DNA"/>
</dbReference>
<protein>
    <submittedName>
        <fullName evidence="2">EAL domain-containing protein</fullName>
    </submittedName>
</protein>
<evidence type="ECO:0000313" key="2">
    <source>
        <dbReference type="EMBL" id="MFD2672519.1"/>
    </source>
</evidence>
<dbReference type="SUPFAM" id="SSF141868">
    <property type="entry name" value="EAL domain-like"/>
    <property type="match status" value="1"/>
</dbReference>
<comment type="caution">
    <text evidence="2">The sequence shown here is derived from an EMBL/GenBank/DDBJ whole genome shotgun (WGS) entry which is preliminary data.</text>
</comment>
<organism evidence="2 3">
    <name type="scientific">Marinicrinis sediminis</name>
    <dbReference type="NCBI Taxonomy" id="1652465"/>
    <lineage>
        <taxon>Bacteria</taxon>
        <taxon>Bacillati</taxon>
        <taxon>Bacillota</taxon>
        <taxon>Bacilli</taxon>
        <taxon>Bacillales</taxon>
        <taxon>Paenibacillaceae</taxon>
    </lineage>
</organism>
<name>A0ABW5RD24_9BACL</name>
<sequence length="335" mass="38782">MEACFACMPPQPLQEQGTIHFRITDPLVRASFENWTGHTETSWHYQDFQQLSTYIHTLRQQIPVEYGELIEAAITEESQLSWTIPFQPMNRLAARFEEHDLLSIIEKRQFRSHMQAIYNQEKHIFGFEFLLRPTEGGPDFRPNELFDAAKRAGLQSFLDREARLSAIAASAFHLPRGIKRFINFLPSSIYDPNHCLNHTFRAIQHYKLDPQDFIFEVVETEKIEDLAHLKAIFETYKEHGMKVAMDDVGTGYASTEVLLQLKPDIIKIDRTLIDHCDQRTEKQELIQELVDISSSIGAQVLAEGIERVEEHRWCKQAGISLFQGYLFGKPAPFPF</sequence>
<dbReference type="SMART" id="SM00052">
    <property type="entry name" value="EAL"/>
    <property type="match status" value="1"/>
</dbReference>
<reference evidence="3" key="1">
    <citation type="journal article" date="2019" name="Int. J. Syst. Evol. Microbiol.">
        <title>The Global Catalogue of Microorganisms (GCM) 10K type strain sequencing project: providing services to taxonomists for standard genome sequencing and annotation.</title>
        <authorList>
            <consortium name="The Broad Institute Genomics Platform"/>
            <consortium name="The Broad Institute Genome Sequencing Center for Infectious Disease"/>
            <person name="Wu L."/>
            <person name="Ma J."/>
        </authorList>
    </citation>
    <scope>NUCLEOTIDE SEQUENCE [LARGE SCALE GENOMIC DNA]</scope>
    <source>
        <strain evidence="3">KCTC 33676</strain>
    </source>
</reference>
<feature type="domain" description="EAL" evidence="1">
    <location>
        <begin position="94"/>
        <end position="335"/>
    </location>
</feature>
<proteinExistence type="predicted"/>
<dbReference type="CDD" id="cd01948">
    <property type="entry name" value="EAL"/>
    <property type="match status" value="1"/>
</dbReference>
<dbReference type="PROSITE" id="PS50883">
    <property type="entry name" value="EAL"/>
    <property type="match status" value="1"/>
</dbReference>
<dbReference type="InterPro" id="IPR050706">
    <property type="entry name" value="Cyclic-di-GMP_PDE-like"/>
</dbReference>
<dbReference type="Proteomes" id="UP001597497">
    <property type="component" value="Unassembled WGS sequence"/>
</dbReference>
<dbReference type="RefSeq" id="WP_379930085.1">
    <property type="nucleotide sequence ID" value="NZ_JBHUMM010000042.1"/>
</dbReference>
<evidence type="ECO:0000259" key="1">
    <source>
        <dbReference type="PROSITE" id="PS50883"/>
    </source>
</evidence>
<keyword evidence="3" id="KW-1185">Reference proteome</keyword>
<dbReference type="Pfam" id="PF00563">
    <property type="entry name" value="EAL"/>
    <property type="match status" value="1"/>
</dbReference>
<dbReference type="PANTHER" id="PTHR33121">
    <property type="entry name" value="CYCLIC DI-GMP PHOSPHODIESTERASE PDEF"/>
    <property type="match status" value="1"/>
</dbReference>
<dbReference type="Gene3D" id="3.20.20.450">
    <property type="entry name" value="EAL domain"/>
    <property type="match status" value="1"/>
</dbReference>
<evidence type="ECO:0000313" key="3">
    <source>
        <dbReference type="Proteomes" id="UP001597497"/>
    </source>
</evidence>
<dbReference type="PANTHER" id="PTHR33121:SF15">
    <property type="entry name" value="BLUE LIGHT- AND TEMPERATURE-REGULATED ANTIREPRESSOR BLUF"/>
    <property type="match status" value="1"/>
</dbReference>
<dbReference type="InterPro" id="IPR035919">
    <property type="entry name" value="EAL_sf"/>
</dbReference>
<gene>
    <name evidence="2" type="ORF">ACFSUC_13195</name>
</gene>
<accession>A0ABW5RD24</accession>
<dbReference type="InterPro" id="IPR001633">
    <property type="entry name" value="EAL_dom"/>
</dbReference>